<evidence type="ECO:0000313" key="6">
    <source>
        <dbReference type="EMBL" id="GBG35000.1"/>
    </source>
</evidence>
<dbReference type="OrthoDB" id="1878647at2759"/>
<protein>
    <submittedName>
        <fullName evidence="6">RanBP2-type zinc finger protein At1g67325</fullName>
    </submittedName>
</protein>
<accession>A0A2R5GVY3</accession>
<feature type="region of interest" description="Disordered" evidence="4">
    <location>
        <begin position="36"/>
        <end position="64"/>
    </location>
</feature>
<reference evidence="6 7" key="1">
    <citation type="submission" date="2017-12" db="EMBL/GenBank/DDBJ databases">
        <title>Sequencing, de novo assembly and annotation of complete genome of a new Thraustochytrid species, strain FCC1311.</title>
        <authorList>
            <person name="Sedici K."/>
            <person name="Godart F."/>
            <person name="Aiese Cigliano R."/>
            <person name="Sanseverino W."/>
            <person name="Barakat M."/>
            <person name="Ortet P."/>
            <person name="Marechal E."/>
            <person name="Cagnac O."/>
            <person name="Amato A."/>
        </authorList>
    </citation>
    <scope>NUCLEOTIDE SEQUENCE [LARGE SCALE GENOMIC DNA]</scope>
</reference>
<evidence type="ECO:0000256" key="3">
    <source>
        <dbReference type="ARBA" id="ARBA00022833"/>
    </source>
</evidence>
<organism evidence="6 7">
    <name type="scientific">Hondaea fermentalgiana</name>
    <dbReference type="NCBI Taxonomy" id="2315210"/>
    <lineage>
        <taxon>Eukaryota</taxon>
        <taxon>Sar</taxon>
        <taxon>Stramenopiles</taxon>
        <taxon>Bigyra</taxon>
        <taxon>Labyrinthulomycetes</taxon>
        <taxon>Thraustochytrida</taxon>
        <taxon>Thraustochytriidae</taxon>
        <taxon>Hondaea</taxon>
    </lineage>
</organism>
<feature type="domain" description="RanBP2-type" evidence="5">
    <location>
        <begin position="147"/>
        <end position="173"/>
    </location>
</feature>
<keyword evidence="2" id="KW-0863">Zinc-finger</keyword>
<feature type="compositionally biased region" description="Basic and acidic residues" evidence="4">
    <location>
        <begin position="36"/>
        <end position="50"/>
    </location>
</feature>
<gene>
    <name evidence="6" type="ORF">FCC1311_112222</name>
</gene>
<feature type="compositionally biased region" description="Basic residues" evidence="4">
    <location>
        <begin position="108"/>
        <end position="129"/>
    </location>
</feature>
<feature type="domain" description="RanBP2-type" evidence="5">
    <location>
        <begin position="186"/>
        <end position="212"/>
    </location>
</feature>
<keyword evidence="7" id="KW-1185">Reference proteome</keyword>
<dbReference type="EMBL" id="BEYU01000246">
    <property type="protein sequence ID" value="GBG35000.1"/>
    <property type="molecule type" value="Genomic_DNA"/>
</dbReference>
<keyword evidence="3" id="KW-0862">Zinc</keyword>
<dbReference type="InParanoid" id="A0A2R5GVY3"/>
<dbReference type="Proteomes" id="UP000241890">
    <property type="component" value="Unassembled WGS sequence"/>
</dbReference>
<evidence type="ECO:0000256" key="4">
    <source>
        <dbReference type="SAM" id="MobiDB-lite"/>
    </source>
</evidence>
<sequence>MTRGIVTPLGTMLGPDIWGPPSYEWARTVRCPDLAPVHEDETRGRGREEQDLQSQGSSEGSAYNGAYSYSGSSASSYYETASYTSGSVSGDEVEEYEEASAAAPCMHAHQHPHDHHGHGRHGHQNHKHGKECGTRGQATLEELDTSEKWTCPSCGNENYKWRFVCNIRRCRQLKPKELLDCKLPKDAWVCFACGNLNFGHRRSCNMRNCRAPRDQVHM</sequence>
<dbReference type="SMART" id="SM00547">
    <property type="entry name" value="ZnF_RBZ"/>
    <property type="match status" value="2"/>
</dbReference>
<comment type="caution">
    <text evidence="6">The sequence shown here is derived from an EMBL/GenBank/DDBJ whole genome shotgun (WGS) entry which is preliminary data.</text>
</comment>
<dbReference type="InterPro" id="IPR001876">
    <property type="entry name" value="Znf_RanBP2"/>
</dbReference>
<feature type="region of interest" description="Disordered" evidence="4">
    <location>
        <begin position="89"/>
        <end position="132"/>
    </location>
</feature>
<evidence type="ECO:0000259" key="5">
    <source>
        <dbReference type="SMART" id="SM00547"/>
    </source>
</evidence>
<evidence type="ECO:0000256" key="2">
    <source>
        <dbReference type="ARBA" id="ARBA00022771"/>
    </source>
</evidence>
<evidence type="ECO:0000313" key="7">
    <source>
        <dbReference type="Proteomes" id="UP000241890"/>
    </source>
</evidence>
<keyword evidence="1" id="KW-0479">Metal-binding</keyword>
<dbReference type="GO" id="GO:0008270">
    <property type="term" value="F:zinc ion binding"/>
    <property type="evidence" value="ECO:0007669"/>
    <property type="project" value="UniProtKB-KW"/>
</dbReference>
<proteinExistence type="predicted"/>
<dbReference type="AlphaFoldDB" id="A0A2R5GVY3"/>
<evidence type="ECO:0000256" key="1">
    <source>
        <dbReference type="ARBA" id="ARBA00022723"/>
    </source>
</evidence>
<name>A0A2R5GVY3_9STRA</name>